<comment type="similarity">
    <text evidence="2">Belongs to the FPP/GGPP synthase family.</text>
</comment>
<proteinExistence type="inferred from homology"/>
<name>A0A9Q0H1B8_9MAGN</name>
<gene>
    <name evidence="5" type="ORF">NE237_012580</name>
</gene>
<evidence type="ECO:0000256" key="4">
    <source>
        <dbReference type="ARBA" id="ARBA00022842"/>
    </source>
</evidence>
<dbReference type="GO" id="GO:0004659">
    <property type="term" value="F:prenyltransferase activity"/>
    <property type="evidence" value="ECO:0007669"/>
    <property type="project" value="InterPro"/>
</dbReference>
<dbReference type="AlphaFoldDB" id="A0A9Q0H1B8"/>
<evidence type="ECO:0000256" key="2">
    <source>
        <dbReference type="ARBA" id="ARBA00006706"/>
    </source>
</evidence>
<reference evidence="5" key="1">
    <citation type="journal article" date="2023" name="Plant J.">
        <title>The genome of the king protea, Protea cynaroides.</title>
        <authorList>
            <person name="Chang J."/>
            <person name="Duong T.A."/>
            <person name="Schoeman C."/>
            <person name="Ma X."/>
            <person name="Roodt D."/>
            <person name="Barker N."/>
            <person name="Li Z."/>
            <person name="Van de Peer Y."/>
            <person name="Mizrachi E."/>
        </authorList>
    </citation>
    <scope>NUCLEOTIDE SEQUENCE</scope>
    <source>
        <tissue evidence="5">Young leaves</tissue>
    </source>
</reference>
<comment type="caution">
    <text evidence="5">The sequence shown here is derived from an EMBL/GenBank/DDBJ whole genome shotgun (WGS) entry which is preliminary data.</text>
</comment>
<dbReference type="EMBL" id="JAMYWD010000011">
    <property type="protein sequence ID" value="KAJ4955797.1"/>
    <property type="molecule type" value="Genomic_DNA"/>
</dbReference>
<evidence type="ECO:0008006" key="7">
    <source>
        <dbReference type="Google" id="ProtNLM"/>
    </source>
</evidence>
<dbReference type="GO" id="GO:0046872">
    <property type="term" value="F:metal ion binding"/>
    <property type="evidence" value="ECO:0007669"/>
    <property type="project" value="UniProtKB-KW"/>
</dbReference>
<dbReference type="Gene3D" id="1.10.600.10">
    <property type="entry name" value="Farnesyl Diphosphate Synthase"/>
    <property type="match status" value="1"/>
</dbReference>
<dbReference type="InterPro" id="IPR000092">
    <property type="entry name" value="Polyprenyl_synt"/>
</dbReference>
<dbReference type="InterPro" id="IPR008949">
    <property type="entry name" value="Isoprenoid_synthase_dom_sf"/>
</dbReference>
<evidence type="ECO:0000256" key="1">
    <source>
        <dbReference type="ARBA" id="ARBA00001946"/>
    </source>
</evidence>
<dbReference type="SUPFAM" id="SSF48576">
    <property type="entry name" value="Terpenoid synthases"/>
    <property type="match status" value="1"/>
</dbReference>
<sequence length="103" mass="11220">MCDAACELFGGDRRAAFPTACALEMVHAASLIHDNLPCMDDDLVRQGRLTNHAVYGVDMAILAGDALFPLTFRHLSQTPPDLFPEPRLLQVVAEIACAVGFHR</sequence>
<evidence type="ECO:0000313" key="5">
    <source>
        <dbReference type="EMBL" id="KAJ4955797.1"/>
    </source>
</evidence>
<organism evidence="5 6">
    <name type="scientific">Protea cynaroides</name>
    <dbReference type="NCBI Taxonomy" id="273540"/>
    <lineage>
        <taxon>Eukaryota</taxon>
        <taxon>Viridiplantae</taxon>
        <taxon>Streptophyta</taxon>
        <taxon>Embryophyta</taxon>
        <taxon>Tracheophyta</taxon>
        <taxon>Spermatophyta</taxon>
        <taxon>Magnoliopsida</taxon>
        <taxon>Proteales</taxon>
        <taxon>Proteaceae</taxon>
        <taxon>Protea</taxon>
    </lineage>
</organism>
<evidence type="ECO:0000313" key="6">
    <source>
        <dbReference type="Proteomes" id="UP001141806"/>
    </source>
</evidence>
<keyword evidence="4" id="KW-0460">Magnesium</keyword>
<protein>
    <recommendedName>
        <fullName evidence="7">Geranylgeranyl diphosphate synthase</fullName>
    </recommendedName>
</protein>
<dbReference type="GO" id="GO:0008299">
    <property type="term" value="P:isoprenoid biosynthetic process"/>
    <property type="evidence" value="ECO:0007669"/>
    <property type="project" value="InterPro"/>
</dbReference>
<dbReference type="Proteomes" id="UP001141806">
    <property type="component" value="Unassembled WGS sequence"/>
</dbReference>
<evidence type="ECO:0000256" key="3">
    <source>
        <dbReference type="ARBA" id="ARBA00022723"/>
    </source>
</evidence>
<dbReference type="Pfam" id="PF00348">
    <property type="entry name" value="polyprenyl_synt"/>
    <property type="match status" value="1"/>
</dbReference>
<keyword evidence="6" id="KW-1185">Reference proteome</keyword>
<accession>A0A9Q0H1B8</accession>
<comment type="cofactor">
    <cofactor evidence="1">
        <name>Mg(2+)</name>
        <dbReference type="ChEBI" id="CHEBI:18420"/>
    </cofactor>
</comment>
<dbReference type="PANTHER" id="PTHR43281:SF5">
    <property type="entry name" value="HETERODIMERIC GERANYLGERANYL PYROPHOSPHATE SYNTHASE SMALL SUBUNIT, CHLOROPLASTIC"/>
    <property type="match status" value="1"/>
</dbReference>
<dbReference type="OrthoDB" id="6921389at2759"/>
<keyword evidence="3" id="KW-0479">Metal-binding</keyword>
<dbReference type="PANTHER" id="PTHR43281">
    <property type="entry name" value="FARNESYL DIPHOSPHATE SYNTHASE"/>
    <property type="match status" value="1"/>
</dbReference>